<keyword evidence="1" id="KW-0732">Signal</keyword>
<reference evidence="3" key="1">
    <citation type="journal article" date="2019" name="Int. J. Syst. Evol. Microbiol.">
        <title>The Global Catalogue of Microorganisms (GCM) 10K type strain sequencing project: providing services to taxonomists for standard genome sequencing and annotation.</title>
        <authorList>
            <consortium name="The Broad Institute Genomics Platform"/>
            <consortium name="The Broad Institute Genome Sequencing Center for Infectious Disease"/>
            <person name="Wu L."/>
            <person name="Ma J."/>
        </authorList>
    </citation>
    <scope>NUCLEOTIDE SEQUENCE [LARGE SCALE GENOMIC DNA]</scope>
    <source>
        <strain evidence="3">JCM 13501</strain>
    </source>
</reference>
<keyword evidence="3" id="KW-1185">Reference proteome</keyword>
<accession>A0ABQ2H424</accession>
<feature type="signal peptide" evidence="1">
    <location>
        <begin position="1"/>
        <end position="23"/>
    </location>
</feature>
<dbReference type="Proteomes" id="UP000616499">
    <property type="component" value="Unassembled WGS sequence"/>
</dbReference>
<evidence type="ECO:0000313" key="2">
    <source>
        <dbReference type="EMBL" id="GGM30143.1"/>
    </source>
</evidence>
<proteinExistence type="predicted"/>
<sequence>MTSMCSYKSLLKGLSLTVVFAFMAGCKDHDYSKYVGTWKTVNDDVAKTLVLREEGDKLRATETIDEYGPGLGWDVDIYLTAQTDDVLVETSDGEITPKLEMQKDGTSLSHFRSIDAIFKKVN</sequence>
<evidence type="ECO:0000313" key="3">
    <source>
        <dbReference type="Proteomes" id="UP000616499"/>
    </source>
</evidence>
<evidence type="ECO:0008006" key="4">
    <source>
        <dbReference type="Google" id="ProtNLM"/>
    </source>
</evidence>
<dbReference type="EMBL" id="BMNW01000017">
    <property type="protein sequence ID" value="GGM30143.1"/>
    <property type="molecule type" value="Genomic_DNA"/>
</dbReference>
<feature type="chain" id="PRO_5045631858" description="Lipocalin-like domain-containing protein" evidence="1">
    <location>
        <begin position="24"/>
        <end position="122"/>
    </location>
</feature>
<protein>
    <recommendedName>
        <fullName evidence="4">Lipocalin-like domain-containing protein</fullName>
    </recommendedName>
</protein>
<name>A0ABQ2H424_9PSED</name>
<gene>
    <name evidence="2" type="ORF">GCM10009425_45930</name>
</gene>
<organism evidence="2 3">
    <name type="scientific">Pseudomonas asuensis</name>
    <dbReference type="NCBI Taxonomy" id="1825787"/>
    <lineage>
        <taxon>Bacteria</taxon>
        <taxon>Pseudomonadati</taxon>
        <taxon>Pseudomonadota</taxon>
        <taxon>Gammaproteobacteria</taxon>
        <taxon>Pseudomonadales</taxon>
        <taxon>Pseudomonadaceae</taxon>
        <taxon>Pseudomonas</taxon>
    </lineage>
</organism>
<comment type="caution">
    <text evidence="2">The sequence shown here is derived from an EMBL/GenBank/DDBJ whole genome shotgun (WGS) entry which is preliminary data.</text>
</comment>
<evidence type="ECO:0000256" key="1">
    <source>
        <dbReference type="SAM" id="SignalP"/>
    </source>
</evidence>